<evidence type="ECO:0000256" key="1">
    <source>
        <dbReference type="SAM" id="MobiDB-lite"/>
    </source>
</evidence>
<proteinExistence type="predicted"/>
<dbReference type="Proteomes" id="UP000765509">
    <property type="component" value="Unassembled WGS sequence"/>
</dbReference>
<gene>
    <name evidence="2" type="ORF">O181_088191</name>
</gene>
<dbReference type="EMBL" id="AVOT02053696">
    <property type="protein sequence ID" value="MBW0548476.1"/>
    <property type="molecule type" value="Genomic_DNA"/>
</dbReference>
<feature type="region of interest" description="Disordered" evidence="1">
    <location>
        <begin position="49"/>
        <end position="81"/>
    </location>
</feature>
<name>A0A9Q3IR45_9BASI</name>
<keyword evidence="3" id="KW-1185">Reference proteome</keyword>
<evidence type="ECO:0000313" key="2">
    <source>
        <dbReference type="EMBL" id="MBW0548476.1"/>
    </source>
</evidence>
<evidence type="ECO:0000313" key="3">
    <source>
        <dbReference type="Proteomes" id="UP000765509"/>
    </source>
</evidence>
<comment type="caution">
    <text evidence="2">The sequence shown here is derived from an EMBL/GenBank/DDBJ whole genome shotgun (WGS) entry which is preliminary data.</text>
</comment>
<sequence length="100" mass="11874">MDDPLGEPDPSQVIEQKNQEIYLLRKQLQESQSSFQVIVEKLNRLELQHNSQEKGKNKKIPYKFQEFTSQKRKSKAAPSFKIIQKRQYQETQVKPLSFDH</sequence>
<protein>
    <submittedName>
        <fullName evidence="2">Uncharacterized protein</fullName>
    </submittedName>
</protein>
<reference evidence="2" key="1">
    <citation type="submission" date="2021-03" db="EMBL/GenBank/DDBJ databases">
        <title>Draft genome sequence of rust myrtle Austropuccinia psidii MF-1, a brazilian biotype.</title>
        <authorList>
            <person name="Quecine M.C."/>
            <person name="Pachon D.M.R."/>
            <person name="Bonatelli M.L."/>
            <person name="Correr F.H."/>
            <person name="Franceschini L.M."/>
            <person name="Leite T.F."/>
            <person name="Margarido G.R.A."/>
            <person name="Almeida C.A."/>
            <person name="Ferrarezi J.A."/>
            <person name="Labate C.A."/>
        </authorList>
    </citation>
    <scope>NUCLEOTIDE SEQUENCE</scope>
    <source>
        <strain evidence="2">MF-1</strain>
    </source>
</reference>
<dbReference type="AlphaFoldDB" id="A0A9Q3IR45"/>
<accession>A0A9Q3IR45</accession>
<organism evidence="2 3">
    <name type="scientific">Austropuccinia psidii MF-1</name>
    <dbReference type="NCBI Taxonomy" id="1389203"/>
    <lineage>
        <taxon>Eukaryota</taxon>
        <taxon>Fungi</taxon>
        <taxon>Dikarya</taxon>
        <taxon>Basidiomycota</taxon>
        <taxon>Pucciniomycotina</taxon>
        <taxon>Pucciniomycetes</taxon>
        <taxon>Pucciniales</taxon>
        <taxon>Sphaerophragmiaceae</taxon>
        <taxon>Austropuccinia</taxon>
    </lineage>
</organism>